<dbReference type="EMBL" id="BRYB01001314">
    <property type="protein sequence ID" value="GMI23015.1"/>
    <property type="molecule type" value="Genomic_DNA"/>
</dbReference>
<keyword evidence="3" id="KW-1185">Reference proteome</keyword>
<organism evidence="2 3">
    <name type="scientific">Tetraparma gracilis</name>
    <dbReference type="NCBI Taxonomy" id="2962635"/>
    <lineage>
        <taxon>Eukaryota</taxon>
        <taxon>Sar</taxon>
        <taxon>Stramenopiles</taxon>
        <taxon>Ochrophyta</taxon>
        <taxon>Bolidophyceae</taxon>
        <taxon>Parmales</taxon>
        <taxon>Triparmaceae</taxon>
        <taxon>Tetraparma</taxon>
    </lineage>
</organism>
<evidence type="ECO:0000313" key="3">
    <source>
        <dbReference type="Proteomes" id="UP001165060"/>
    </source>
</evidence>
<dbReference type="Proteomes" id="UP001165060">
    <property type="component" value="Unassembled WGS sequence"/>
</dbReference>
<comment type="caution">
    <text evidence="2">The sequence shown here is derived from an EMBL/GenBank/DDBJ whole genome shotgun (WGS) entry which is preliminary data.</text>
</comment>
<feature type="region of interest" description="Disordered" evidence="1">
    <location>
        <begin position="70"/>
        <end position="91"/>
    </location>
</feature>
<sequence>MAWCVTAAVFVTFTFLGFLFMCWCMEAFPNTQLPWTGAFAWRVTDLQRSRAARLGEVAAALAERNTGVLGGGGEGGTLPASPTARAETLDEREETRKFVEEALSDAEPGRTDAIAELLLAELMGVGVLQDCVRHDMGLADKLQVFQGLALRAGEKLALASVL</sequence>
<proteinExistence type="predicted"/>
<gene>
    <name evidence="2" type="ORF">TeGR_g10667</name>
</gene>
<evidence type="ECO:0000313" key="2">
    <source>
        <dbReference type="EMBL" id="GMI23015.1"/>
    </source>
</evidence>
<reference evidence="2 3" key="1">
    <citation type="journal article" date="2023" name="Commun. Biol.">
        <title>Genome analysis of Parmales, the sister group of diatoms, reveals the evolutionary specialization of diatoms from phago-mixotrophs to photoautotrophs.</title>
        <authorList>
            <person name="Ban H."/>
            <person name="Sato S."/>
            <person name="Yoshikawa S."/>
            <person name="Yamada K."/>
            <person name="Nakamura Y."/>
            <person name="Ichinomiya M."/>
            <person name="Sato N."/>
            <person name="Blanc-Mathieu R."/>
            <person name="Endo H."/>
            <person name="Kuwata A."/>
            <person name="Ogata H."/>
        </authorList>
    </citation>
    <scope>NUCLEOTIDE SEQUENCE [LARGE SCALE GENOMIC DNA]</scope>
</reference>
<name>A0ABQ6MB60_9STRA</name>
<protein>
    <submittedName>
        <fullName evidence="2">Uncharacterized protein</fullName>
    </submittedName>
</protein>
<evidence type="ECO:0000256" key="1">
    <source>
        <dbReference type="SAM" id="MobiDB-lite"/>
    </source>
</evidence>
<accession>A0ABQ6MB60</accession>